<accession>A0AAD1XEX0</accession>
<evidence type="ECO:0000259" key="10">
    <source>
        <dbReference type="SMART" id="SM00479"/>
    </source>
</evidence>
<organism evidence="11 12">
    <name type="scientific">Euplotes crassus</name>
    <dbReference type="NCBI Taxonomy" id="5936"/>
    <lineage>
        <taxon>Eukaryota</taxon>
        <taxon>Sar</taxon>
        <taxon>Alveolata</taxon>
        <taxon>Ciliophora</taxon>
        <taxon>Intramacronucleata</taxon>
        <taxon>Spirotrichea</taxon>
        <taxon>Hypotrichia</taxon>
        <taxon>Euplotida</taxon>
        <taxon>Euplotidae</taxon>
        <taxon>Moneuplotes</taxon>
    </lineage>
</organism>
<dbReference type="PANTHER" id="PTHR12801">
    <property type="entry name" value="RNA EXONUCLEASE REXO1 / RECO3 FAMILY MEMBER-RELATED"/>
    <property type="match status" value="1"/>
</dbReference>
<dbReference type="InterPro" id="IPR012337">
    <property type="entry name" value="RNaseH-like_sf"/>
</dbReference>
<dbReference type="InterPro" id="IPR036397">
    <property type="entry name" value="RNaseH_sf"/>
</dbReference>
<comment type="similarity">
    <text evidence="2">Belongs to the REXO4 family.</text>
</comment>
<comment type="subcellular location">
    <subcellularLocation>
        <location evidence="1">Nucleus</location>
    </subcellularLocation>
</comment>
<dbReference type="InterPro" id="IPR013520">
    <property type="entry name" value="Ribonucl_H"/>
</dbReference>
<keyword evidence="8" id="KW-0539">Nucleus</keyword>
<dbReference type="SUPFAM" id="SSF53098">
    <property type="entry name" value="Ribonuclease H-like"/>
    <property type="match status" value="1"/>
</dbReference>
<dbReference type="SMART" id="SM00479">
    <property type="entry name" value="EXOIII"/>
    <property type="match status" value="1"/>
</dbReference>
<dbReference type="Proteomes" id="UP001295684">
    <property type="component" value="Unassembled WGS sequence"/>
</dbReference>
<sequence>MDYNRYGYGYCDGDDSLSAKFEGLYLGDSPYRPQTAATKTYAKKKTQKYVSYGKEEAKYKYHDGYQEDDSDESQIAEAVFNPETYSKDEGITSMVAIDCEMVGVNYTESGLARISIVNYDGHVLMDTYVKPEGKITNYRSWVSGVYPSDLKYAMGFKKARAQAIAILKGRDIIGHSLHNDFKALQWRPKKYNIKDISLIKEFRHPGTNQPRSLKKLTLEFLGKKIQSGSHDSVDDARAALGCYRVHQSQQSTRKKKYHYY</sequence>
<feature type="domain" description="Exonuclease" evidence="10">
    <location>
        <begin position="93"/>
        <end position="252"/>
    </location>
</feature>
<keyword evidence="4" id="KW-0698">rRNA processing</keyword>
<comment type="caution">
    <text evidence="11">The sequence shown here is derived from an EMBL/GenBank/DDBJ whole genome shotgun (WGS) entry which is preliminary data.</text>
</comment>
<keyword evidence="12" id="KW-1185">Reference proteome</keyword>
<protein>
    <recommendedName>
        <fullName evidence="3">RNA exonuclease 4</fullName>
    </recommendedName>
</protein>
<dbReference type="GO" id="GO:0006364">
    <property type="term" value="P:rRNA processing"/>
    <property type="evidence" value="ECO:0007669"/>
    <property type="project" value="UniProtKB-KW"/>
</dbReference>
<evidence type="ECO:0000256" key="2">
    <source>
        <dbReference type="ARBA" id="ARBA00010489"/>
    </source>
</evidence>
<comment type="function">
    <text evidence="9">Exoribonuclease involved in ribosome biosynthesis. Involved in the processing of ITS1, the internal transcribed spacer localized between the 18S and 5.8S rRNAs.</text>
</comment>
<keyword evidence="7" id="KW-0269">Exonuclease</keyword>
<evidence type="ECO:0000256" key="3">
    <source>
        <dbReference type="ARBA" id="ARBA00016937"/>
    </source>
</evidence>
<evidence type="ECO:0000256" key="8">
    <source>
        <dbReference type="ARBA" id="ARBA00023242"/>
    </source>
</evidence>
<name>A0AAD1XEX0_EUPCR</name>
<dbReference type="GO" id="GO:0005634">
    <property type="term" value="C:nucleus"/>
    <property type="evidence" value="ECO:0007669"/>
    <property type="project" value="UniProtKB-SubCell"/>
</dbReference>
<evidence type="ECO:0000256" key="9">
    <source>
        <dbReference type="ARBA" id="ARBA00025599"/>
    </source>
</evidence>
<dbReference type="Pfam" id="PF00929">
    <property type="entry name" value="RNase_T"/>
    <property type="match status" value="1"/>
</dbReference>
<evidence type="ECO:0000313" key="11">
    <source>
        <dbReference type="EMBL" id="CAI2368396.1"/>
    </source>
</evidence>
<proteinExistence type="inferred from homology"/>
<evidence type="ECO:0000256" key="5">
    <source>
        <dbReference type="ARBA" id="ARBA00022722"/>
    </source>
</evidence>
<reference evidence="11" key="1">
    <citation type="submission" date="2023-07" db="EMBL/GenBank/DDBJ databases">
        <authorList>
            <consortium name="AG Swart"/>
            <person name="Singh M."/>
            <person name="Singh A."/>
            <person name="Seah K."/>
            <person name="Emmerich C."/>
        </authorList>
    </citation>
    <scope>NUCLEOTIDE SEQUENCE</scope>
    <source>
        <strain evidence="11">DP1</strain>
    </source>
</reference>
<dbReference type="EMBL" id="CAMPGE010009530">
    <property type="protein sequence ID" value="CAI2368396.1"/>
    <property type="molecule type" value="Genomic_DNA"/>
</dbReference>
<dbReference type="GO" id="GO:0003676">
    <property type="term" value="F:nucleic acid binding"/>
    <property type="evidence" value="ECO:0007669"/>
    <property type="project" value="InterPro"/>
</dbReference>
<evidence type="ECO:0000256" key="6">
    <source>
        <dbReference type="ARBA" id="ARBA00022801"/>
    </source>
</evidence>
<gene>
    <name evidence="11" type="ORF">ECRASSUSDP1_LOCUS9687</name>
</gene>
<evidence type="ECO:0000256" key="4">
    <source>
        <dbReference type="ARBA" id="ARBA00022552"/>
    </source>
</evidence>
<evidence type="ECO:0000256" key="1">
    <source>
        <dbReference type="ARBA" id="ARBA00004123"/>
    </source>
</evidence>
<evidence type="ECO:0000256" key="7">
    <source>
        <dbReference type="ARBA" id="ARBA00022839"/>
    </source>
</evidence>
<evidence type="ECO:0000313" key="12">
    <source>
        <dbReference type="Proteomes" id="UP001295684"/>
    </source>
</evidence>
<dbReference type="InterPro" id="IPR037431">
    <property type="entry name" value="REX4_DEDDh_dom"/>
</dbReference>
<keyword evidence="5" id="KW-0540">Nuclease</keyword>
<dbReference type="PANTHER" id="PTHR12801:SF45">
    <property type="entry name" value="RNA EXONUCLEASE 4"/>
    <property type="match status" value="1"/>
</dbReference>
<keyword evidence="6" id="KW-0378">Hydrolase</keyword>
<dbReference type="CDD" id="cd06144">
    <property type="entry name" value="REX4_like"/>
    <property type="match status" value="1"/>
</dbReference>
<dbReference type="Gene3D" id="3.30.420.10">
    <property type="entry name" value="Ribonuclease H-like superfamily/Ribonuclease H"/>
    <property type="match status" value="1"/>
</dbReference>
<dbReference type="AlphaFoldDB" id="A0AAD1XEX0"/>
<dbReference type="GO" id="GO:0008408">
    <property type="term" value="F:3'-5' exonuclease activity"/>
    <property type="evidence" value="ECO:0007669"/>
    <property type="project" value="InterPro"/>
</dbReference>
<dbReference type="InterPro" id="IPR047021">
    <property type="entry name" value="REXO1/3/4-like"/>
</dbReference>